<comment type="caution">
    <text evidence="2">The sequence shown here is derived from an EMBL/GenBank/DDBJ whole genome shotgun (WGS) entry which is preliminary data.</text>
</comment>
<dbReference type="AlphaFoldDB" id="A0AAV0XAP1"/>
<feature type="region of interest" description="Disordered" evidence="1">
    <location>
        <begin position="1"/>
        <end position="26"/>
    </location>
</feature>
<accession>A0AAV0XAP1</accession>
<sequence length="71" mass="7781">MSRTACQQQPPGTRPRSADRPFTKRVRLPPPTCAVVKAAFPVEMAASINVTFIRSTWPPFVFVAIAVRAPS</sequence>
<evidence type="ECO:0000313" key="3">
    <source>
        <dbReference type="Proteomes" id="UP001160148"/>
    </source>
</evidence>
<feature type="compositionally biased region" description="Polar residues" evidence="1">
    <location>
        <begin position="1"/>
        <end position="11"/>
    </location>
</feature>
<dbReference type="EMBL" id="CARXXK010000004">
    <property type="protein sequence ID" value="CAI6365191.1"/>
    <property type="molecule type" value="Genomic_DNA"/>
</dbReference>
<evidence type="ECO:0000256" key="1">
    <source>
        <dbReference type="SAM" id="MobiDB-lite"/>
    </source>
</evidence>
<organism evidence="2 3">
    <name type="scientific">Macrosiphum euphorbiae</name>
    <name type="common">potato aphid</name>
    <dbReference type="NCBI Taxonomy" id="13131"/>
    <lineage>
        <taxon>Eukaryota</taxon>
        <taxon>Metazoa</taxon>
        <taxon>Ecdysozoa</taxon>
        <taxon>Arthropoda</taxon>
        <taxon>Hexapoda</taxon>
        <taxon>Insecta</taxon>
        <taxon>Pterygota</taxon>
        <taxon>Neoptera</taxon>
        <taxon>Paraneoptera</taxon>
        <taxon>Hemiptera</taxon>
        <taxon>Sternorrhyncha</taxon>
        <taxon>Aphidomorpha</taxon>
        <taxon>Aphidoidea</taxon>
        <taxon>Aphididae</taxon>
        <taxon>Macrosiphini</taxon>
        <taxon>Macrosiphum</taxon>
    </lineage>
</organism>
<proteinExistence type="predicted"/>
<keyword evidence="3" id="KW-1185">Reference proteome</keyword>
<dbReference type="Proteomes" id="UP001160148">
    <property type="component" value="Unassembled WGS sequence"/>
</dbReference>
<gene>
    <name evidence="2" type="ORF">MEUPH1_LOCUS19934</name>
</gene>
<reference evidence="2 3" key="1">
    <citation type="submission" date="2023-01" db="EMBL/GenBank/DDBJ databases">
        <authorList>
            <person name="Whitehead M."/>
        </authorList>
    </citation>
    <scope>NUCLEOTIDE SEQUENCE [LARGE SCALE GENOMIC DNA]</scope>
</reference>
<protein>
    <submittedName>
        <fullName evidence="2">Uncharacterized protein</fullName>
    </submittedName>
</protein>
<evidence type="ECO:0000313" key="2">
    <source>
        <dbReference type="EMBL" id="CAI6365191.1"/>
    </source>
</evidence>
<name>A0AAV0XAP1_9HEMI</name>